<name>A0A2J6RIQ4_HYAVF</name>
<dbReference type="EMBL" id="KZ613948">
    <property type="protein sequence ID" value="PMD38414.1"/>
    <property type="molecule type" value="Genomic_DNA"/>
</dbReference>
<keyword evidence="2" id="KW-1185">Reference proteome</keyword>
<protein>
    <submittedName>
        <fullName evidence="1">Uncharacterized protein</fullName>
    </submittedName>
</protein>
<sequence>MYELQKTLVKRNFAIHFYCTSFLLSLQKPDTYPIQKELKRLQFHWRGEIYRCDPEPQGALGRLQTLLALTTLIIKITRSLPLSERVRFLEKKGFTSPSRDFCFTVADAIGFDELCSVRGLEAGIWRSIVPPDDEHPDIKWIGRRKENYHRTMEGLPYLGL</sequence>
<evidence type="ECO:0000313" key="1">
    <source>
        <dbReference type="EMBL" id="PMD38414.1"/>
    </source>
</evidence>
<dbReference type="Proteomes" id="UP000235786">
    <property type="component" value="Unassembled WGS sequence"/>
</dbReference>
<reference evidence="1 2" key="1">
    <citation type="submission" date="2016-04" db="EMBL/GenBank/DDBJ databases">
        <title>A degradative enzymes factory behind the ericoid mycorrhizal symbiosis.</title>
        <authorList>
            <consortium name="DOE Joint Genome Institute"/>
            <person name="Martino E."/>
            <person name="Morin E."/>
            <person name="Grelet G."/>
            <person name="Kuo A."/>
            <person name="Kohler A."/>
            <person name="Daghino S."/>
            <person name="Barry K."/>
            <person name="Choi C."/>
            <person name="Cichocki N."/>
            <person name="Clum A."/>
            <person name="Copeland A."/>
            <person name="Hainaut M."/>
            <person name="Haridas S."/>
            <person name="Labutti K."/>
            <person name="Lindquist E."/>
            <person name="Lipzen A."/>
            <person name="Khouja H.-R."/>
            <person name="Murat C."/>
            <person name="Ohm R."/>
            <person name="Olson A."/>
            <person name="Spatafora J."/>
            <person name="Veneault-Fourrey C."/>
            <person name="Henrissat B."/>
            <person name="Grigoriev I."/>
            <person name="Martin F."/>
            <person name="Perotto S."/>
        </authorList>
    </citation>
    <scope>NUCLEOTIDE SEQUENCE [LARGE SCALE GENOMIC DNA]</scope>
    <source>
        <strain evidence="1 2">F</strain>
    </source>
</reference>
<organism evidence="1 2">
    <name type="scientific">Hyaloscypha variabilis (strain UAMH 11265 / GT02V1 / F)</name>
    <name type="common">Meliniomyces variabilis</name>
    <dbReference type="NCBI Taxonomy" id="1149755"/>
    <lineage>
        <taxon>Eukaryota</taxon>
        <taxon>Fungi</taxon>
        <taxon>Dikarya</taxon>
        <taxon>Ascomycota</taxon>
        <taxon>Pezizomycotina</taxon>
        <taxon>Leotiomycetes</taxon>
        <taxon>Helotiales</taxon>
        <taxon>Hyaloscyphaceae</taxon>
        <taxon>Hyaloscypha</taxon>
        <taxon>Hyaloscypha variabilis</taxon>
    </lineage>
</organism>
<dbReference type="AlphaFoldDB" id="A0A2J6RIQ4"/>
<proteinExistence type="predicted"/>
<evidence type="ECO:0000313" key="2">
    <source>
        <dbReference type="Proteomes" id="UP000235786"/>
    </source>
</evidence>
<dbReference type="OrthoDB" id="3556882at2759"/>
<gene>
    <name evidence="1" type="ORF">L207DRAFT_585312</name>
</gene>
<accession>A0A2J6RIQ4</accession>